<feature type="domain" description="FecR protein" evidence="1">
    <location>
        <begin position="131"/>
        <end position="225"/>
    </location>
</feature>
<dbReference type="Pfam" id="PF04773">
    <property type="entry name" value="FecR"/>
    <property type="match status" value="1"/>
</dbReference>
<dbReference type="PANTHER" id="PTHR30273:SF2">
    <property type="entry name" value="PROTEIN FECR"/>
    <property type="match status" value="1"/>
</dbReference>
<accession>A0ABW2I6P8</accession>
<dbReference type="Proteomes" id="UP001596542">
    <property type="component" value="Unassembled WGS sequence"/>
</dbReference>
<dbReference type="RefSeq" id="WP_382269859.1">
    <property type="nucleotide sequence ID" value="NZ_JBHTBU010000001.1"/>
</dbReference>
<dbReference type="Gene3D" id="2.60.120.1440">
    <property type="match status" value="1"/>
</dbReference>
<dbReference type="InterPro" id="IPR006860">
    <property type="entry name" value="FecR"/>
</dbReference>
<name>A0ABW2I6P8_9BURK</name>
<evidence type="ECO:0000313" key="3">
    <source>
        <dbReference type="EMBL" id="MFC7286673.1"/>
    </source>
</evidence>
<proteinExistence type="predicted"/>
<protein>
    <submittedName>
        <fullName evidence="3">FecR domain-containing protein</fullName>
    </submittedName>
</protein>
<evidence type="ECO:0000259" key="2">
    <source>
        <dbReference type="Pfam" id="PF16220"/>
    </source>
</evidence>
<feature type="domain" description="FecR N-terminal" evidence="2">
    <location>
        <begin position="30"/>
        <end position="70"/>
    </location>
</feature>
<sequence length="338" mass="37120">MTAINVTANPKKAAPLASGRVISDDTANVAADWLTLLMSGDATDADRERWQQWRKAQPDNELAWQHIEAVTGRFRSLPAQAAYQSLSPLANPALAAPQRRKAIRTLLWFGAVGVAGTLATRTQTWQQTVADYRTATGEQRSLTLDDGTRITLNTASAINVRFDQQRRLVRLVAGEMMIVTGHSAAEERPFIIETAEGAVRALGTEFTVRQRQGSTTATVLESKVEITPAHASSYLLNAGEGITFTRDGLGELVSVDRQSTAWTRQQIIADNVRLADFVSELSRYRVGVMLCDPAVAELRFSGVFPLGDTDRILAMLPNTLPIQVRLRTRYWVTLEAAT</sequence>
<comment type="caution">
    <text evidence="3">The sequence shown here is derived from an EMBL/GenBank/DDBJ whole genome shotgun (WGS) entry which is preliminary data.</text>
</comment>
<dbReference type="EMBL" id="JBHTBU010000001">
    <property type="protein sequence ID" value="MFC7286673.1"/>
    <property type="molecule type" value="Genomic_DNA"/>
</dbReference>
<evidence type="ECO:0000259" key="1">
    <source>
        <dbReference type="Pfam" id="PF04773"/>
    </source>
</evidence>
<organism evidence="3 4">
    <name type="scientific">Herminiimonas glaciei</name>
    <dbReference type="NCBI Taxonomy" id="523788"/>
    <lineage>
        <taxon>Bacteria</taxon>
        <taxon>Pseudomonadati</taxon>
        <taxon>Pseudomonadota</taxon>
        <taxon>Betaproteobacteria</taxon>
        <taxon>Burkholderiales</taxon>
        <taxon>Oxalobacteraceae</taxon>
        <taxon>Herminiimonas</taxon>
    </lineage>
</organism>
<gene>
    <name evidence="3" type="ORF">ACFQPC_01370</name>
</gene>
<dbReference type="InterPro" id="IPR032623">
    <property type="entry name" value="FecR_N"/>
</dbReference>
<reference evidence="4" key="1">
    <citation type="journal article" date="2019" name="Int. J. Syst. Evol. Microbiol.">
        <title>The Global Catalogue of Microorganisms (GCM) 10K type strain sequencing project: providing services to taxonomists for standard genome sequencing and annotation.</title>
        <authorList>
            <consortium name="The Broad Institute Genomics Platform"/>
            <consortium name="The Broad Institute Genome Sequencing Center for Infectious Disease"/>
            <person name="Wu L."/>
            <person name="Ma J."/>
        </authorList>
    </citation>
    <scope>NUCLEOTIDE SEQUENCE [LARGE SCALE GENOMIC DNA]</scope>
    <source>
        <strain evidence="4">KACC 12508</strain>
    </source>
</reference>
<dbReference type="PIRSF" id="PIRSF018266">
    <property type="entry name" value="FecR"/>
    <property type="match status" value="1"/>
</dbReference>
<evidence type="ECO:0000313" key="4">
    <source>
        <dbReference type="Proteomes" id="UP001596542"/>
    </source>
</evidence>
<dbReference type="InterPro" id="IPR012373">
    <property type="entry name" value="Ferrdict_sens_TM"/>
</dbReference>
<keyword evidence="4" id="KW-1185">Reference proteome</keyword>
<dbReference type="Pfam" id="PF16220">
    <property type="entry name" value="DUF4880"/>
    <property type="match status" value="1"/>
</dbReference>
<dbReference type="PANTHER" id="PTHR30273">
    <property type="entry name" value="PERIPLASMIC SIGNAL SENSOR AND SIGMA FACTOR ACTIVATOR FECR-RELATED"/>
    <property type="match status" value="1"/>
</dbReference>